<name>A0ACD3B3D0_9AGAR</name>
<protein>
    <submittedName>
        <fullName evidence="1">PEBP-like protein</fullName>
    </submittedName>
</protein>
<keyword evidence="2" id="KW-1185">Reference proteome</keyword>
<sequence length="224" mass="23307">MFSLSFIAPFALLPFVAAQSSDFQLGIAGIEAHFKQSLLVPELLAAFDPTALIDVAYSGNSIQPGQPFTKDQVGSTPTVTINSNGASLSGNYTLALVDPGPVGADTSAGVTRHWLVNGLTISGTSFNNATSFAVTEYAGPAPPAGDGPHRYAFLVFEQPSSFAPPTGFDQANIGVSKFDLNAYVKDSGLGALVAGTYMTVEEGQATASLQSTSAVRCSQTFWQQ</sequence>
<accession>A0ACD3B3D0</accession>
<organism evidence="1 2">
    <name type="scientific">Pluteus cervinus</name>
    <dbReference type="NCBI Taxonomy" id="181527"/>
    <lineage>
        <taxon>Eukaryota</taxon>
        <taxon>Fungi</taxon>
        <taxon>Dikarya</taxon>
        <taxon>Basidiomycota</taxon>
        <taxon>Agaricomycotina</taxon>
        <taxon>Agaricomycetes</taxon>
        <taxon>Agaricomycetidae</taxon>
        <taxon>Agaricales</taxon>
        <taxon>Pluteineae</taxon>
        <taxon>Pluteaceae</taxon>
        <taxon>Pluteus</taxon>
    </lineage>
</organism>
<dbReference type="Proteomes" id="UP000308600">
    <property type="component" value="Unassembled WGS sequence"/>
</dbReference>
<evidence type="ECO:0000313" key="1">
    <source>
        <dbReference type="EMBL" id="TFK72553.1"/>
    </source>
</evidence>
<evidence type="ECO:0000313" key="2">
    <source>
        <dbReference type="Proteomes" id="UP000308600"/>
    </source>
</evidence>
<gene>
    <name evidence="1" type="ORF">BDN72DRAFT_316001</name>
</gene>
<proteinExistence type="predicted"/>
<reference evidence="1 2" key="1">
    <citation type="journal article" date="2019" name="Nat. Ecol. Evol.">
        <title>Megaphylogeny resolves global patterns of mushroom evolution.</title>
        <authorList>
            <person name="Varga T."/>
            <person name="Krizsan K."/>
            <person name="Foldi C."/>
            <person name="Dima B."/>
            <person name="Sanchez-Garcia M."/>
            <person name="Sanchez-Ramirez S."/>
            <person name="Szollosi G.J."/>
            <person name="Szarkandi J.G."/>
            <person name="Papp V."/>
            <person name="Albert L."/>
            <person name="Andreopoulos W."/>
            <person name="Angelini C."/>
            <person name="Antonin V."/>
            <person name="Barry K.W."/>
            <person name="Bougher N.L."/>
            <person name="Buchanan P."/>
            <person name="Buyck B."/>
            <person name="Bense V."/>
            <person name="Catcheside P."/>
            <person name="Chovatia M."/>
            <person name="Cooper J."/>
            <person name="Damon W."/>
            <person name="Desjardin D."/>
            <person name="Finy P."/>
            <person name="Geml J."/>
            <person name="Haridas S."/>
            <person name="Hughes K."/>
            <person name="Justo A."/>
            <person name="Karasinski D."/>
            <person name="Kautmanova I."/>
            <person name="Kiss B."/>
            <person name="Kocsube S."/>
            <person name="Kotiranta H."/>
            <person name="LaButti K.M."/>
            <person name="Lechner B.E."/>
            <person name="Liimatainen K."/>
            <person name="Lipzen A."/>
            <person name="Lukacs Z."/>
            <person name="Mihaltcheva S."/>
            <person name="Morgado L.N."/>
            <person name="Niskanen T."/>
            <person name="Noordeloos M.E."/>
            <person name="Ohm R.A."/>
            <person name="Ortiz-Santana B."/>
            <person name="Ovrebo C."/>
            <person name="Racz N."/>
            <person name="Riley R."/>
            <person name="Savchenko A."/>
            <person name="Shiryaev A."/>
            <person name="Soop K."/>
            <person name="Spirin V."/>
            <person name="Szebenyi C."/>
            <person name="Tomsovsky M."/>
            <person name="Tulloss R.E."/>
            <person name="Uehling J."/>
            <person name="Grigoriev I.V."/>
            <person name="Vagvolgyi C."/>
            <person name="Papp T."/>
            <person name="Martin F.M."/>
            <person name="Miettinen O."/>
            <person name="Hibbett D.S."/>
            <person name="Nagy L.G."/>
        </authorList>
    </citation>
    <scope>NUCLEOTIDE SEQUENCE [LARGE SCALE GENOMIC DNA]</scope>
    <source>
        <strain evidence="1 2">NL-1719</strain>
    </source>
</reference>
<dbReference type="EMBL" id="ML208284">
    <property type="protein sequence ID" value="TFK72553.1"/>
    <property type="molecule type" value="Genomic_DNA"/>
</dbReference>